<dbReference type="EMBL" id="CP059732">
    <property type="protein sequence ID" value="QMW04599.1"/>
    <property type="molecule type" value="Genomic_DNA"/>
</dbReference>
<evidence type="ECO:0000313" key="1">
    <source>
        <dbReference type="EMBL" id="QMW04599.1"/>
    </source>
</evidence>
<proteinExistence type="predicted"/>
<dbReference type="Proteomes" id="UP000515369">
    <property type="component" value="Chromosome"/>
</dbReference>
<organism evidence="1 2">
    <name type="scientific">Spirosoma foliorum</name>
    <dbReference type="NCBI Taxonomy" id="2710596"/>
    <lineage>
        <taxon>Bacteria</taxon>
        <taxon>Pseudomonadati</taxon>
        <taxon>Bacteroidota</taxon>
        <taxon>Cytophagia</taxon>
        <taxon>Cytophagales</taxon>
        <taxon>Cytophagaceae</taxon>
        <taxon>Spirosoma</taxon>
    </lineage>
</organism>
<dbReference type="RefSeq" id="WP_182461943.1">
    <property type="nucleotide sequence ID" value="NZ_CP059732.1"/>
</dbReference>
<dbReference type="KEGG" id="sfol:H3H32_06610"/>
<protein>
    <submittedName>
        <fullName evidence="1">Uncharacterized protein</fullName>
    </submittedName>
</protein>
<sequence>MVTTREIHFAGTCPSITEIVGRVRRQTGIPASYVADKWLLTNPFNQVDLFSLYQEGKHKIVLISDGPTTDLLGATLTTLLAMGGSFADYTD</sequence>
<accession>A0A7G5H0F7</accession>
<dbReference type="AlphaFoldDB" id="A0A7G5H0F7"/>
<evidence type="ECO:0000313" key="2">
    <source>
        <dbReference type="Proteomes" id="UP000515369"/>
    </source>
</evidence>
<keyword evidence="2" id="KW-1185">Reference proteome</keyword>
<name>A0A7G5H0F7_9BACT</name>
<gene>
    <name evidence="1" type="ORF">H3H32_06610</name>
</gene>
<reference evidence="1 2" key="1">
    <citation type="submission" date="2020-07" db="EMBL/GenBank/DDBJ databases">
        <title>Spirosoma foliorum sp. nov., isolated from the leaves on the Nejang mountain Korea, Republic of.</title>
        <authorList>
            <person name="Ho H."/>
            <person name="Lee Y.-J."/>
            <person name="Nurcahyanto D.-A."/>
            <person name="Kim S.-G."/>
        </authorList>
    </citation>
    <scope>NUCLEOTIDE SEQUENCE [LARGE SCALE GENOMIC DNA]</scope>
    <source>
        <strain evidence="1 2">PL0136</strain>
    </source>
</reference>